<sequence>MDFLSYDFLRRALSAAALAGPVCGFLGVFLTARGMAFFSDALAHTAITGVALGLLAEGAVEFWFGFALPPGLPSGLLILWCLGAAWLMASLFESARWRPDTVMAFCFTGSVAFGVLVLGKLGRYGFLEETLFGDINANSWGDVAVLGAVTMSAVIVLGRRLREFLLILLDEDLALADGIPVRRLNRILVLLVAAVVAIALKLLGALLVSALLVVPAAAARLVAPNLRLLLVFAGIGGFLGSVGGVILSFYLDLPTGPTIVLTQLALLLIALGLQPLLGHRRRSQSRGSAEATTSQSIWPSSESR</sequence>
<evidence type="ECO:0000256" key="7">
    <source>
        <dbReference type="SAM" id="MobiDB-lite"/>
    </source>
</evidence>
<dbReference type="PANTHER" id="PTHR30477:SF0">
    <property type="entry name" value="METAL TRANSPORT SYSTEM MEMBRANE PROTEIN TM_0125-RELATED"/>
    <property type="match status" value="1"/>
</dbReference>
<evidence type="ECO:0000256" key="4">
    <source>
        <dbReference type="ARBA" id="ARBA00022989"/>
    </source>
</evidence>
<dbReference type="Pfam" id="PF00950">
    <property type="entry name" value="ABC-3"/>
    <property type="match status" value="1"/>
</dbReference>
<dbReference type="AlphaFoldDB" id="A0A5E6M6F9"/>
<keyword evidence="6" id="KW-0813">Transport</keyword>
<comment type="subcellular location">
    <subcellularLocation>
        <location evidence="6">Cell membrane</location>
        <topology evidence="6">Multi-pass membrane protein</topology>
    </subcellularLocation>
    <subcellularLocation>
        <location evidence="1">Membrane</location>
        <topology evidence="1">Multi-pass membrane protein</topology>
    </subcellularLocation>
</comment>
<dbReference type="InterPro" id="IPR001626">
    <property type="entry name" value="ABC_TroCD"/>
</dbReference>
<feature type="transmembrane region" description="Helical" evidence="8">
    <location>
        <begin position="12"/>
        <end position="30"/>
    </location>
</feature>
<evidence type="ECO:0000256" key="1">
    <source>
        <dbReference type="ARBA" id="ARBA00004141"/>
    </source>
</evidence>
<evidence type="ECO:0000256" key="2">
    <source>
        <dbReference type="ARBA" id="ARBA00008034"/>
    </source>
</evidence>
<dbReference type="RefSeq" id="WP_178086829.1">
    <property type="nucleotide sequence ID" value="NZ_CABFVA020000004.1"/>
</dbReference>
<protein>
    <submittedName>
        <fullName evidence="9">Manganese transport system membrane protein MntB</fullName>
    </submittedName>
</protein>
<feature type="transmembrane region" description="Helical" evidence="8">
    <location>
        <begin position="42"/>
        <end position="66"/>
    </location>
</feature>
<dbReference type="EMBL" id="CABFVA020000004">
    <property type="protein sequence ID" value="VVM04519.1"/>
    <property type="molecule type" value="Genomic_DNA"/>
</dbReference>
<feature type="transmembrane region" description="Helical" evidence="8">
    <location>
        <begin position="187"/>
        <end position="214"/>
    </location>
</feature>
<proteinExistence type="inferred from homology"/>
<comment type="similarity">
    <text evidence="2 6">Belongs to the ABC-3 integral membrane protein family.</text>
</comment>
<feature type="transmembrane region" description="Helical" evidence="8">
    <location>
        <begin position="226"/>
        <end position="251"/>
    </location>
</feature>
<name>A0A5E6M6F9_9BACT</name>
<evidence type="ECO:0000256" key="3">
    <source>
        <dbReference type="ARBA" id="ARBA00022692"/>
    </source>
</evidence>
<evidence type="ECO:0000256" key="8">
    <source>
        <dbReference type="SAM" id="Phobius"/>
    </source>
</evidence>
<organism evidence="9 10">
    <name type="scientific">Methylacidimicrobium tartarophylax</name>
    <dbReference type="NCBI Taxonomy" id="1041768"/>
    <lineage>
        <taxon>Bacteria</taxon>
        <taxon>Pseudomonadati</taxon>
        <taxon>Verrucomicrobiota</taxon>
        <taxon>Methylacidimicrobium</taxon>
    </lineage>
</organism>
<feature type="compositionally biased region" description="Polar residues" evidence="7">
    <location>
        <begin position="285"/>
        <end position="304"/>
    </location>
</feature>
<dbReference type="SUPFAM" id="SSF81345">
    <property type="entry name" value="ABC transporter involved in vitamin B12 uptake, BtuC"/>
    <property type="match status" value="1"/>
</dbReference>
<dbReference type="GO" id="GO:0010043">
    <property type="term" value="P:response to zinc ion"/>
    <property type="evidence" value="ECO:0007669"/>
    <property type="project" value="TreeGrafter"/>
</dbReference>
<dbReference type="GO" id="GO:0043190">
    <property type="term" value="C:ATP-binding cassette (ABC) transporter complex"/>
    <property type="evidence" value="ECO:0007669"/>
    <property type="project" value="InterPro"/>
</dbReference>
<reference evidence="9 10" key="1">
    <citation type="submission" date="2019-09" db="EMBL/GenBank/DDBJ databases">
        <authorList>
            <person name="Cremers G."/>
        </authorList>
    </citation>
    <scope>NUCLEOTIDE SEQUENCE [LARGE SCALE GENOMIC DNA]</scope>
    <source>
        <strain evidence="9">4A</strain>
    </source>
</reference>
<evidence type="ECO:0000313" key="10">
    <source>
        <dbReference type="Proteomes" id="UP000334923"/>
    </source>
</evidence>
<feature type="transmembrane region" description="Helical" evidence="8">
    <location>
        <begin position="139"/>
        <end position="157"/>
    </location>
</feature>
<feature type="transmembrane region" description="Helical" evidence="8">
    <location>
        <begin position="257"/>
        <end position="277"/>
    </location>
</feature>
<keyword evidence="3 6" id="KW-0812">Transmembrane</keyword>
<evidence type="ECO:0000256" key="6">
    <source>
        <dbReference type="RuleBase" id="RU003943"/>
    </source>
</evidence>
<dbReference type="PANTHER" id="PTHR30477">
    <property type="entry name" value="ABC-TRANSPORTER METAL-BINDING PROTEIN"/>
    <property type="match status" value="1"/>
</dbReference>
<feature type="transmembrane region" description="Helical" evidence="8">
    <location>
        <begin position="72"/>
        <end position="89"/>
    </location>
</feature>
<keyword evidence="5 8" id="KW-0472">Membrane</keyword>
<dbReference type="Proteomes" id="UP000334923">
    <property type="component" value="Unassembled WGS sequence"/>
</dbReference>
<accession>A0A5E6M6F9</accession>
<feature type="region of interest" description="Disordered" evidence="7">
    <location>
        <begin position="284"/>
        <end position="304"/>
    </location>
</feature>
<keyword evidence="4 8" id="KW-1133">Transmembrane helix</keyword>
<evidence type="ECO:0000313" key="9">
    <source>
        <dbReference type="EMBL" id="VVM04519.1"/>
    </source>
</evidence>
<gene>
    <name evidence="9" type="primary">mntB</name>
    <name evidence="9" type="ORF">MAMT_00149</name>
</gene>
<evidence type="ECO:0000256" key="5">
    <source>
        <dbReference type="ARBA" id="ARBA00023136"/>
    </source>
</evidence>
<dbReference type="GO" id="GO:0055085">
    <property type="term" value="P:transmembrane transport"/>
    <property type="evidence" value="ECO:0007669"/>
    <property type="project" value="InterPro"/>
</dbReference>
<dbReference type="InterPro" id="IPR037294">
    <property type="entry name" value="ABC_BtuC-like"/>
</dbReference>
<keyword evidence="10" id="KW-1185">Reference proteome</keyword>
<dbReference type="Gene3D" id="1.10.3470.10">
    <property type="entry name" value="ABC transporter involved in vitamin B12 uptake, BtuC"/>
    <property type="match status" value="1"/>
</dbReference>
<feature type="transmembrane region" description="Helical" evidence="8">
    <location>
        <begin position="101"/>
        <end position="119"/>
    </location>
</feature>